<reference evidence="2" key="1">
    <citation type="submission" date="2019-08" db="EMBL/GenBank/DDBJ databases">
        <authorList>
            <person name="Kucharzyk K."/>
            <person name="Murdoch R.W."/>
            <person name="Higgins S."/>
            <person name="Loffler F."/>
        </authorList>
    </citation>
    <scope>NUCLEOTIDE SEQUENCE</scope>
</reference>
<organism evidence="2">
    <name type="scientific">bioreactor metagenome</name>
    <dbReference type="NCBI Taxonomy" id="1076179"/>
    <lineage>
        <taxon>unclassified sequences</taxon>
        <taxon>metagenomes</taxon>
        <taxon>ecological metagenomes</taxon>
    </lineage>
</organism>
<dbReference type="SUPFAM" id="SSF54106">
    <property type="entry name" value="LysM domain"/>
    <property type="match status" value="2"/>
</dbReference>
<dbReference type="PROSITE" id="PS51782">
    <property type="entry name" value="LYSM"/>
    <property type="match status" value="1"/>
</dbReference>
<dbReference type="EMBL" id="VSSQ01126342">
    <property type="protein sequence ID" value="MPN56236.1"/>
    <property type="molecule type" value="Genomic_DNA"/>
</dbReference>
<protein>
    <recommendedName>
        <fullName evidence="1">LysM domain-containing protein</fullName>
    </recommendedName>
</protein>
<evidence type="ECO:0000313" key="2">
    <source>
        <dbReference type="EMBL" id="MPN56236.1"/>
    </source>
</evidence>
<evidence type="ECO:0000259" key="1">
    <source>
        <dbReference type="PROSITE" id="PS51782"/>
    </source>
</evidence>
<dbReference type="InterPro" id="IPR036779">
    <property type="entry name" value="LysM_dom_sf"/>
</dbReference>
<dbReference type="Pfam" id="PF01476">
    <property type="entry name" value="LysM"/>
    <property type="match status" value="3"/>
</dbReference>
<name>A0A645IYG6_9ZZZZ</name>
<dbReference type="Gene3D" id="3.10.350.10">
    <property type="entry name" value="LysM domain"/>
    <property type="match status" value="2"/>
</dbReference>
<dbReference type="InterPro" id="IPR018392">
    <property type="entry name" value="LysM"/>
</dbReference>
<dbReference type="CDD" id="cd00118">
    <property type="entry name" value="LysM"/>
    <property type="match status" value="2"/>
</dbReference>
<gene>
    <name evidence="2" type="ORF">SDC9_203922</name>
</gene>
<dbReference type="SMART" id="SM00257">
    <property type="entry name" value="LysM"/>
    <property type="match status" value="2"/>
</dbReference>
<proteinExistence type="predicted"/>
<sequence length="150" mass="16588">MRSILDLNPGLDAQNLRIGSVICIPADMEPPAQPPTQMPAQPQPPSDTFLYRVKKCDNICQIAKAHCVSMESIIRSNPGTQLYCLREGTYIRIPMNLCQGSACRYTVKSGDTLNRIANLFNLPPAAIMAANPNVDFENLVKCQRICIPKE</sequence>
<comment type="caution">
    <text evidence="2">The sequence shown here is derived from an EMBL/GenBank/DDBJ whole genome shotgun (WGS) entry which is preliminary data.</text>
</comment>
<feature type="domain" description="LysM" evidence="1">
    <location>
        <begin position="103"/>
        <end position="147"/>
    </location>
</feature>
<accession>A0A645IYG6</accession>
<dbReference type="AlphaFoldDB" id="A0A645IYG6"/>